<comment type="subcellular location">
    <subcellularLocation>
        <location evidence="1">Membrane</location>
        <topology evidence="1">Multi-pass membrane protein</topology>
    </subcellularLocation>
</comment>
<dbReference type="GO" id="GO:0001518">
    <property type="term" value="C:voltage-gated sodium channel complex"/>
    <property type="evidence" value="ECO:0007669"/>
    <property type="project" value="TreeGrafter"/>
</dbReference>
<organism evidence="8 9">
    <name type="scientific">Stentor coeruleus</name>
    <dbReference type="NCBI Taxonomy" id="5963"/>
    <lineage>
        <taxon>Eukaryota</taxon>
        <taxon>Sar</taxon>
        <taxon>Alveolata</taxon>
        <taxon>Ciliophora</taxon>
        <taxon>Postciliodesmatophora</taxon>
        <taxon>Heterotrichea</taxon>
        <taxon>Heterotrichida</taxon>
        <taxon>Stentoridae</taxon>
        <taxon>Stentor</taxon>
    </lineage>
</organism>
<dbReference type="Pfam" id="PF00520">
    <property type="entry name" value="Ion_trans"/>
    <property type="match status" value="1"/>
</dbReference>
<feature type="transmembrane region" description="Helical" evidence="6">
    <location>
        <begin position="274"/>
        <end position="296"/>
    </location>
</feature>
<dbReference type="PANTHER" id="PTHR10037">
    <property type="entry name" value="VOLTAGE-GATED CATION CHANNEL CALCIUM AND SODIUM"/>
    <property type="match status" value="1"/>
</dbReference>
<dbReference type="SUPFAM" id="SSF81324">
    <property type="entry name" value="Voltage-gated potassium channels"/>
    <property type="match status" value="1"/>
</dbReference>
<dbReference type="InterPro" id="IPR027359">
    <property type="entry name" value="Volt_channel_dom_sf"/>
</dbReference>
<feature type="transmembrane region" description="Helical" evidence="6">
    <location>
        <begin position="181"/>
        <end position="201"/>
    </location>
</feature>
<dbReference type="Proteomes" id="UP000187209">
    <property type="component" value="Unassembled WGS sequence"/>
</dbReference>
<proteinExistence type="predicted"/>
<evidence type="ECO:0000256" key="2">
    <source>
        <dbReference type="ARBA" id="ARBA00022692"/>
    </source>
</evidence>
<sequence length="703" mass="80731">MSDEIKQVKTKQKRQFSFNESDPLNNSFSNSEKLENISFSLTQNLGNSDYQPISRSQDPGIPHLSVHTRSNRKFDRFKFKVHEMSTFDIIKGKNTKEEPTNLVSICEKSSFEKVEDIIDDYPFLDIRKALMLIWIALKLCCKFIVMSIFFEYFIICVILFNTMIIALDFSVIVLDLSEFELSFLLIYTFECALKIIGLGLVCPKNSYLRDLWNALDFILLILGWLSVLSSSSLNLYAVRTLRILRIFRSITSIEGLRIIFIALLGSISKLVSSLILLMLFSFIFAVGGVQLFMGLLNYNCMDLQSGVFSEEICGAKSCGEGFVCVNTLDNPNYGNTNFDNAAYAFIAVFQCITLEGWSTILENTLDAFGMYSLIFFIPLTFIGAFILVDLALAIIKANFTKTMNKIKRRSEERWDEDKLLKDYALKRGDAFVEANFKEQSEYFGGIKKVQELLSLVPKEKEDLESNISDSSNESSDHSEESKNKQENSSFDRPLGQEKQSTETPIIIANSKKSNFSLIEHRRISVLKEPNFEDLDETIIHPIRNSLKSSKKSTTNYMKTAARIKVGFLSNFRNGLSSKNFKIKISSEKTITSESSQDINDTSKRLEMITAYNYTGYSFIYLLDKTSIFEDTKNLNIKKYITKYIDSEYNIFCMISKWRGRKCAFYEIFLSVKQFILEEENKYRMNQNVIGEWSGYDVKDCHND</sequence>
<evidence type="ECO:0000313" key="8">
    <source>
        <dbReference type="EMBL" id="OMJ84853.1"/>
    </source>
</evidence>
<feature type="transmembrane region" description="Helical" evidence="6">
    <location>
        <begin position="152"/>
        <end position="174"/>
    </location>
</feature>
<keyword evidence="9" id="KW-1185">Reference proteome</keyword>
<keyword evidence="4 6" id="KW-0472">Membrane</keyword>
<dbReference type="EMBL" id="MPUH01000256">
    <property type="protein sequence ID" value="OMJ84853.1"/>
    <property type="molecule type" value="Genomic_DNA"/>
</dbReference>
<evidence type="ECO:0000256" key="6">
    <source>
        <dbReference type="SAM" id="Phobius"/>
    </source>
</evidence>
<accession>A0A1R2C756</accession>
<feature type="transmembrane region" description="Helical" evidence="6">
    <location>
        <begin position="373"/>
        <end position="399"/>
    </location>
</feature>
<dbReference type="OrthoDB" id="446235at2759"/>
<comment type="caution">
    <text evidence="8">The sequence shown here is derived from an EMBL/GenBank/DDBJ whole genome shotgun (WGS) entry which is preliminary data.</text>
</comment>
<feature type="transmembrane region" description="Helical" evidence="6">
    <location>
        <begin position="341"/>
        <end position="361"/>
    </location>
</feature>
<dbReference type="InterPro" id="IPR043203">
    <property type="entry name" value="VGCC_Ca_Na"/>
</dbReference>
<feature type="region of interest" description="Disordered" evidence="5">
    <location>
        <begin position="463"/>
        <end position="506"/>
    </location>
</feature>
<dbReference type="Gene3D" id="1.20.120.350">
    <property type="entry name" value="Voltage-gated potassium channels. Chain C"/>
    <property type="match status" value="1"/>
</dbReference>
<dbReference type="PANTHER" id="PTHR10037:SF62">
    <property type="entry name" value="SODIUM CHANNEL PROTEIN 60E"/>
    <property type="match status" value="1"/>
</dbReference>
<gene>
    <name evidence="8" type="ORF">SteCoe_13979</name>
</gene>
<evidence type="ECO:0000256" key="3">
    <source>
        <dbReference type="ARBA" id="ARBA00022989"/>
    </source>
</evidence>
<feature type="compositionally biased region" description="Basic and acidic residues" evidence="5">
    <location>
        <begin position="474"/>
        <end position="485"/>
    </location>
</feature>
<evidence type="ECO:0000259" key="7">
    <source>
        <dbReference type="Pfam" id="PF00520"/>
    </source>
</evidence>
<name>A0A1R2C756_9CILI</name>
<evidence type="ECO:0000256" key="4">
    <source>
        <dbReference type="ARBA" id="ARBA00023136"/>
    </source>
</evidence>
<evidence type="ECO:0000256" key="5">
    <source>
        <dbReference type="SAM" id="MobiDB-lite"/>
    </source>
</evidence>
<feature type="transmembrane region" description="Helical" evidence="6">
    <location>
        <begin position="250"/>
        <end position="268"/>
    </location>
</feature>
<dbReference type="Gene3D" id="1.10.287.70">
    <property type="match status" value="1"/>
</dbReference>
<reference evidence="8 9" key="1">
    <citation type="submission" date="2016-11" db="EMBL/GenBank/DDBJ databases">
        <title>The macronuclear genome of Stentor coeruleus: a giant cell with tiny introns.</title>
        <authorList>
            <person name="Slabodnick M."/>
            <person name="Ruby J.G."/>
            <person name="Reiff S.B."/>
            <person name="Swart E.C."/>
            <person name="Gosai S."/>
            <person name="Prabakaran S."/>
            <person name="Witkowska E."/>
            <person name="Larue G.E."/>
            <person name="Fisher S."/>
            <person name="Freeman R.M."/>
            <person name="Gunawardena J."/>
            <person name="Chu W."/>
            <person name="Stover N.A."/>
            <person name="Gregory B.D."/>
            <person name="Nowacki M."/>
            <person name="Derisi J."/>
            <person name="Roy S.W."/>
            <person name="Marshall W.F."/>
            <person name="Sood P."/>
        </authorList>
    </citation>
    <scope>NUCLEOTIDE SEQUENCE [LARGE SCALE GENOMIC DNA]</scope>
    <source>
        <strain evidence="8">WM001</strain>
    </source>
</reference>
<protein>
    <recommendedName>
        <fullName evidence="7">Ion transport domain-containing protein</fullName>
    </recommendedName>
</protein>
<keyword evidence="2 6" id="KW-0812">Transmembrane</keyword>
<keyword evidence="3 6" id="KW-1133">Transmembrane helix</keyword>
<evidence type="ECO:0000313" key="9">
    <source>
        <dbReference type="Proteomes" id="UP000187209"/>
    </source>
</evidence>
<feature type="region of interest" description="Disordered" evidence="5">
    <location>
        <begin position="1"/>
        <end position="29"/>
    </location>
</feature>
<feature type="transmembrane region" description="Helical" evidence="6">
    <location>
        <begin position="217"/>
        <end position="238"/>
    </location>
</feature>
<dbReference type="GO" id="GO:0005248">
    <property type="term" value="F:voltage-gated sodium channel activity"/>
    <property type="evidence" value="ECO:0007669"/>
    <property type="project" value="TreeGrafter"/>
</dbReference>
<feature type="domain" description="Ion transport" evidence="7">
    <location>
        <begin position="149"/>
        <end position="401"/>
    </location>
</feature>
<feature type="compositionally biased region" description="Polar residues" evidence="5">
    <location>
        <begin position="15"/>
        <end position="29"/>
    </location>
</feature>
<evidence type="ECO:0000256" key="1">
    <source>
        <dbReference type="ARBA" id="ARBA00004141"/>
    </source>
</evidence>
<dbReference type="AlphaFoldDB" id="A0A1R2C756"/>
<dbReference type="InterPro" id="IPR005821">
    <property type="entry name" value="Ion_trans_dom"/>
</dbReference>